<dbReference type="PANTHER" id="PTHR15071:SF0">
    <property type="entry name" value="MANNOSE 6-PHOSPHATE RECEPTOR-LIKE PROTEIN 1"/>
    <property type="match status" value="1"/>
</dbReference>
<evidence type="ECO:0000256" key="5">
    <source>
        <dbReference type="ARBA" id="ARBA00022989"/>
    </source>
</evidence>
<feature type="region of interest" description="Disordered" evidence="9">
    <location>
        <begin position="260"/>
        <end position="320"/>
    </location>
</feature>
<dbReference type="PROSITE" id="PS51914">
    <property type="entry name" value="MRH"/>
    <property type="match status" value="1"/>
</dbReference>
<dbReference type="SUPFAM" id="SSF50911">
    <property type="entry name" value="Mannose 6-phosphate receptor domain"/>
    <property type="match status" value="1"/>
</dbReference>
<dbReference type="AlphaFoldDB" id="A0A0F7SQ55"/>
<comment type="subcellular location">
    <subcellularLocation>
        <location evidence="1">Endomembrane system</location>
    </subcellularLocation>
</comment>
<organism evidence="12">
    <name type="scientific">Phaffia rhodozyma</name>
    <name type="common">Yeast</name>
    <name type="synonym">Xanthophyllomyces dendrorhous</name>
    <dbReference type="NCBI Taxonomy" id="264483"/>
    <lineage>
        <taxon>Eukaryota</taxon>
        <taxon>Fungi</taxon>
        <taxon>Dikarya</taxon>
        <taxon>Basidiomycota</taxon>
        <taxon>Agaricomycotina</taxon>
        <taxon>Tremellomycetes</taxon>
        <taxon>Cystofilobasidiales</taxon>
        <taxon>Mrakiaceae</taxon>
        <taxon>Phaffia</taxon>
    </lineage>
</organism>
<keyword evidence="2" id="KW-0813">Transport</keyword>
<evidence type="ECO:0000256" key="7">
    <source>
        <dbReference type="ARBA" id="ARBA00023157"/>
    </source>
</evidence>
<evidence type="ECO:0000313" key="12">
    <source>
        <dbReference type="EMBL" id="CED83516.1"/>
    </source>
</evidence>
<dbReference type="GO" id="GO:0007034">
    <property type="term" value="P:vacuolar transport"/>
    <property type="evidence" value="ECO:0007669"/>
    <property type="project" value="TreeGrafter"/>
</dbReference>
<name>A0A0F7SQ55_PHARH</name>
<dbReference type="GO" id="GO:0010008">
    <property type="term" value="C:endosome membrane"/>
    <property type="evidence" value="ECO:0007669"/>
    <property type="project" value="UniProtKB-SubCell"/>
</dbReference>
<keyword evidence="3 10" id="KW-0812">Transmembrane</keyword>
<sequence>MVPSFSISKHSSSSVLTWDGQVWDLSSLSNENFDYNLTTSSGTNFLLNVCRPLVAELWRVFDPDNTMAVIRTSQGDRSIGALNRNFTLAPTLPPTPLLTLTSGAPCPSAPDTLISTLIHFVCAATDQANSQSNKPVLIGALPVGAKEEESCSYVFEWKTSHACSSSAGASGVLGDFGAIAVFFVLAITVVLAYLFGTFLYNRFILQLRGLDQLPSLPSLPKISNPFKRQGSSGSGSGRSLWGSWRSSHRGDGVGGYYGNLATHERGDDEEEGLVGRFGLDSSDEEDDGDAPALSSDSRVWRTPVINSNPSQASDGRLVNL</sequence>
<evidence type="ECO:0000256" key="4">
    <source>
        <dbReference type="ARBA" id="ARBA00022729"/>
    </source>
</evidence>
<keyword evidence="6 10" id="KW-0472">Membrane</keyword>
<accession>A0A0F7SQ55</accession>
<feature type="domain" description="MRH" evidence="11">
    <location>
        <begin position="11"/>
        <end position="165"/>
    </location>
</feature>
<evidence type="ECO:0000256" key="2">
    <source>
        <dbReference type="ARBA" id="ARBA00022448"/>
    </source>
</evidence>
<dbReference type="Gene3D" id="2.70.130.10">
    <property type="entry name" value="Mannose-6-phosphate receptor binding domain"/>
    <property type="match status" value="1"/>
</dbReference>
<keyword evidence="8" id="KW-0325">Glycoprotein</keyword>
<feature type="transmembrane region" description="Helical" evidence="10">
    <location>
        <begin position="176"/>
        <end position="200"/>
    </location>
</feature>
<keyword evidence="4" id="KW-0732">Signal</keyword>
<dbReference type="Pfam" id="PF02157">
    <property type="entry name" value="Man-6-P_recep"/>
    <property type="match status" value="1"/>
</dbReference>
<evidence type="ECO:0000256" key="1">
    <source>
        <dbReference type="ARBA" id="ARBA00004308"/>
    </source>
</evidence>
<reference evidence="12" key="1">
    <citation type="submission" date="2014-08" db="EMBL/GenBank/DDBJ databases">
        <authorList>
            <person name="Sharma Rahul"/>
            <person name="Thines Marco"/>
        </authorList>
    </citation>
    <scope>NUCLEOTIDE SEQUENCE</scope>
</reference>
<proteinExistence type="predicted"/>
<dbReference type="InterPro" id="IPR028927">
    <property type="entry name" value="Man-6-P_rcpt"/>
</dbReference>
<dbReference type="InterPro" id="IPR044865">
    <property type="entry name" value="MRH_dom"/>
</dbReference>
<evidence type="ECO:0000256" key="3">
    <source>
        <dbReference type="ARBA" id="ARBA00022692"/>
    </source>
</evidence>
<evidence type="ECO:0000259" key="11">
    <source>
        <dbReference type="PROSITE" id="PS51914"/>
    </source>
</evidence>
<evidence type="ECO:0000256" key="9">
    <source>
        <dbReference type="SAM" id="MobiDB-lite"/>
    </source>
</evidence>
<dbReference type="GO" id="GO:0005770">
    <property type="term" value="C:late endosome"/>
    <property type="evidence" value="ECO:0007669"/>
    <property type="project" value="TreeGrafter"/>
</dbReference>
<feature type="compositionally biased region" description="Polar residues" evidence="9">
    <location>
        <begin position="304"/>
        <end position="313"/>
    </location>
</feature>
<keyword evidence="5 10" id="KW-1133">Transmembrane helix</keyword>
<keyword evidence="12" id="KW-0675">Receptor</keyword>
<protein>
    <submittedName>
        <fullName evidence="12">Cation-independent mannose-6-phosphate receptor CI-MPR</fullName>
    </submittedName>
</protein>
<dbReference type="GO" id="GO:0000139">
    <property type="term" value="C:Golgi membrane"/>
    <property type="evidence" value="ECO:0007669"/>
    <property type="project" value="UniProtKB-SubCell"/>
</dbReference>
<evidence type="ECO:0000256" key="10">
    <source>
        <dbReference type="SAM" id="Phobius"/>
    </source>
</evidence>
<dbReference type="EMBL" id="LN483142">
    <property type="protein sequence ID" value="CED83516.1"/>
    <property type="molecule type" value="Genomic_DNA"/>
</dbReference>
<evidence type="ECO:0000256" key="8">
    <source>
        <dbReference type="ARBA" id="ARBA00023180"/>
    </source>
</evidence>
<evidence type="ECO:0000256" key="6">
    <source>
        <dbReference type="ARBA" id="ARBA00023136"/>
    </source>
</evidence>
<dbReference type="PANTHER" id="PTHR15071">
    <property type="entry name" value="MANNOSE-6-PHOSPHATE RECEPTOR FAMILY MEMBER"/>
    <property type="match status" value="1"/>
</dbReference>
<dbReference type="InterPro" id="IPR009011">
    <property type="entry name" value="Man6P_isomerase_rcpt-bd_dom_sf"/>
</dbReference>
<keyword evidence="7" id="KW-1015">Disulfide bond</keyword>